<feature type="region of interest" description="Disordered" evidence="1">
    <location>
        <begin position="49"/>
        <end position="108"/>
    </location>
</feature>
<feature type="domain" description="CSD" evidence="2">
    <location>
        <begin position="3"/>
        <end position="68"/>
    </location>
</feature>
<dbReference type="GO" id="GO:0003676">
    <property type="term" value="F:nucleic acid binding"/>
    <property type="evidence" value="ECO:0007669"/>
    <property type="project" value="InterPro"/>
</dbReference>
<gene>
    <name evidence="3" type="ORF">HTEP1355_LOCUS16352</name>
</gene>
<evidence type="ECO:0000256" key="1">
    <source>
        <dbReference type="SAM" id="MobiDB-lite"/>
    </source>
</evidence>
<sequence length="108" mass="11511">MAKITGKVKWFNVKKGYGFITPDSGGDDIFVHQTAIHAEGFRSLKEEEPVEFEISDNGGKSKAVEVTGPGGAYVQGAPRRSSRGPRPGGYRGKKEEGEGGAEAEVKAE</sequence>
<dbReference type="PANTHER" id="PTHR46565:SF20">
    <property type="entry name" value="COLD SHOCK DOMAIN-CONTAINING PROTEIN 4"/>
    <property type="match status" value="1"/>
</dbReference>
<name>A0A7S0YZX8_9CRYP</name>
<dbReference type="Pfam" id="PF00313">
    <property type="entry name" value="CSD"/>
    <property type="match status" value="1"/>
</dbReference>
<dbReference type="PROSITE" id="PS51857">
    <property type="entry name" value="CSD_2"/>
    <property type="match status" value="1"/>
</dbReference>
<dbReference type="EMBL" id="HBFN01028338">
    <property type="protein sequence ID" value="CAD8802674.1"/>
    <property type="molecule type" value="Transcribed_RNA"/>
</dbReference>
<proteinExistence type="predicted"/>
<dbReference type="PRINTS" id="PR00050">
    <property type="entry name" value="COLDSHOCK"/>
</dbReference>
<dbReference type="PANTHER" id="PTHR46565">
    <property type="entry name" value="COLD SHOCK DOMAIN PROTEIN 2"/>
    <property type="match status" value="1"/>
</dbReference>
<dbReference type="SUPFAM" id="SSF50249">
    <property type="entry name" value="Nucleic acid-binding proteins"/>
    <property type="match status" value="1"/>
</dbReference>
<evidence type="ECO:0000313" key="3">
    <source>
        <dbReference type="EMBL" id="CAD8802674.1"/>
    </source>
</evidence>
<dbReference type="PROSITE" id="PS00352">
    <property type="entry name" value="CSD_1"/>
    <property type="match status" value="1"/>
</dbReference>
<dbReference type="InterPro" id="IPR002059">
    <property type="entry name" value="CSP_DNA-bd"/>
</dbReference>
<evidence type="ECO:0000259" key="2">
    <source>
        <dbReference type="PROSITE" id="PS51857"/>
    </source>
</evidence>
<dbReference type="Gene3D" id="2.40.50.140">
    <property type="entry name" value="Nucleic acid-binding proteins"/>
    <property type="match status" value="1"/>
</dbReference>
<dbReference type="SMART" id="SM00357">
    <property type="entry name" value="CSP"/>
    <property type="match status" value="1"/>
</dbReference>
<dbReference type="InterPro" id="IPR011129">
    <property type="entry name" value="CSD"/>
</dbReference>
<dbReference type="AlphaFoldDB" id="A0A7S0YZX8"/>
<reference evidence="3" key="1">
    <citation type="submission" date="2021-01" db="EMBL/GenBank/DDBJ databases">
        <authorList>
            <person name="Corre E."/>
            <person name="Pelletier E."/>
            <person name="Niang G."/>
            <person name="Scheremetjew M."/>
            <person name="Finn R."/>
            <person name="Kale V."/>
            <person name="Holt S."/>
            <person name="Cochrane G."/>
            <person name="Meng A."/>
            <person name="Brown T."/>
            <person name="Cohen L."/>
        </authorList>
    </citation>
    <scope>NUCLEOTIDE SEQUENCE</scope>
    <source>
        <strain evidence="3">CCMP443</strain>
    </source>
</reference>
<dbReference type="InterPro" id="IPR019844">
    <property type="entry name" value="CSD_CS"/>
</dbReference>
<protein>
    <recommendedName>
        <fullName evidence="2">CSD domain-containing protein</fullName>
    </recommendedName>
</protein>
<organism evidence="3">
    <name type="scientific">Hemiselmis tepida</name>
    <dbReference type="NCBI Taxonomy" id="464990"/>
    <lineage>
        <taxon>Eukaryota</taxon>
        <taxon>Cryptophyceae</taxon>
        <taxon>Cryptomonadales</taxon>
        <taxon>Hemiselmidaceae</taxon>
        <taxon>Hemiselmis</taxon>
    </lineage>
</organism>
<accession>A0A7S0YZX8</accession>
<feature type="compositionally biased region" description="Basic and acidic residues" evidence="1">
    <location>
        <begin position="92"/>
        <end position="108"/>
    </location>
</feature>
<dbReference type="CDD" id="cd04458">
    <property type="entry name" value="CSP_CDS"/>
    <property type="match status" value="1"/>
</dbReference>
<dbReference type="InterPro" id="IPR012340">
    <property type="entry name" value="NA-bd_OB-fold"/>
</dbReference>